<dbReference type="EMBL" id="VITR01000008">
    <property type="protein sequence ID" value="TWB41046.1"/>
    <property type="molecule type" value="Genomic_DNA"/>
</dbReference>
<evidence type="ECO:0000256" key="3">
    <source>
        <dbReference type="ARBA" id="ARBA00023163"/>
    </source>
</evidence>
<sequence>MDQYAQGADAYAAEQIGAKHGGADGGQAERLMSLAINARDALDFDLSAVREYLEEITSVLGIMDPGREGVELVSVTPVARGCPGKGGLTPWQLKQVMDHIEKGLALPILLKELAEVSRLSYSYFARAFKVTVGETPRDFVAKKRIRRAQMLMLSTNDTLSEVACACGFCDQAHFSRIFRRLVGETPLRWRRTWKRNWHPGPQDTVAARLAQ</sequence>
<dbReference type="InterPro" id="IPR050204">
    <property type="entry name" value="AraC_XylS_family_regulators"/>
</dbReference>
<evidence type="ECO:0000313" key="5">
    <source>
        <dbReference type="EMBL" id="TWB41046.1"/>
    </source>
</evidence>
<protein>
    <submittedName>
        <fullName evidence="5">AraC-like DNA-binding protein</fullName>
    </submittedName>
</protein>
<keyword evidence="2 5" id="KW-0238">DNA-binding</keyword>
<dbReference type="SUPFAM" id="SSF46689">
    <property type="entry name" value="Homeodomain-like"/>
    <property type="match status" value="2"/>
</dbReference>
<gene>
    <name evidence="5" type="ORF">FBZ90_10870</name>
</gene>
<dbReference type="PANTHER" id="PTHR46796">
    <property type="entry name" value="HTH-TYPE TRANSCRIPTIONAL ACTIVATOR RHAS-RELATED"/>
    <property type="match status" value="1"/>
</dbReference>
<evidence type="ECO:0000256" key="1">
    <source>
        <dbReference type="ARBA" id="ARBA00023015"/>
    </source>
</evidence>
<proteinExistence type="predicted"/>
<dbReference type="Pfam" id="PF12833">
    <property type="entry name" value="HTH_18"/>
    <property type="match status" value="1"/>
</dbReference>
<dbReference type="PROSITE" id="PS00041">
    <property type="entry name" value="HTH_ARAC_FAMILY_1"/>
    <property type="match status" value="1"/>
</dbReference>
<keyword evidence="3" id="KW-0804">Transcription</keyword>
<dbReference type="Gene3D" id="1.10.10.60">
    <property type="entry name" value="Homeodomain-like"/>
    <property type="match status" value="2"/>
</dbReference>
<dbReference type="GO" id="GO:0043565">
    <property type="term" value="F:sequence-specific DNA binding"/>
    <property type="evidence" value="ECO:0007669"/>
    <property type="project" value="InterPro"/>
</dbReference>
<keyword evidence="6" id="KW-1185">Reference proteome</keyword>
<name>A0A560H419_9PROT</name>
<evidence type="ECO:0000256" key="2">
    <source>
        <dbReference type="ARBA" id="ARBA00023125"/>
    </source>
</evidence>
<comment type="caution">
    <text evidence="5">The sequence shown here is derived from an EMBL/GenBank/DDBJ whole genome shotgun (WGS) entry which is preliminary data.</text>
</comment>
<dbReference type="SMART" id="SM00342">
    <property type="entry name" value="HTH_ARAC"/>
    <property type="match status" value="1"/>
</dbReference>
<dbReference type="PRINTS" id="PR00032">
    <property type="entry name" value="HTHARAC"/>
</dbReference>
<dbReference type="PROSITE" id="PS01124">
    <property type="entry name" value="HTH_ARAC_FAMILY_2"/>
    <property type="match status" value="1"/>
</dbReference>
<accession>A0A560H419</accession>
<dbReference type="PANTHER" id="PTHR46796:SF14">
    <property type="entry name" value="TRANSCRIPTIONAL REGULATORY PROTEIN"/>
    <property type="match status" value="1"/>
</dbReference>
<dbReference type="InterPro" id="IPR009057">
    <property type="entry name" value="Homeodomain-like_sf"/>
</dbReference>
<dbReference type="InterPro" id="IPR020449">
    <property type="entry name" value="Tscrpt_reg_AraC-type_HTH"/>
</dbReference>
<feature type="domain" description="HTH araC/xylS-type" evidence="4">
    <location>
        <begin position="94"/>
        <end position="192"/>
    </location>
</feature>
<evidence type="ECO:0000259" key="4">
    <source>
        <dbReference type="PROSITE" id="PS01124"/>
    </source>
</evidence>
<dbReference type="GO" id="GO:0003700">
    <property type="term" value="F:DNA-binding transcription factor activity"/>
    <property type="evidence" value="ECO:0007669"/>
    <property type="project" value="InterPro"/>
</dbReference>
<organism evidence="5 6">
    <name type="scientific">Nitrospirillum amazonense</name>
    <dbReference type="NCBI Taxonomy" id="28077"/>
    <lineage>
        <taxon>Bacteria</taxon>
        <taxon>Pseudomonadati</taxon>
        <taxon>Pseudomonadota</taxon>
        <taxon>Alphaproteobacteria</taxon>
        <taxon>Rhodospirillales</taxon>
        <taxon>Azospirillaceae</taxon>
        <taxon>Nitrospirillum</taxon>
    </lineage>
</organism>
<dbReference type="Proteomes" id="UP000315751">
    <property type="component" value="Unassembled WGS sequence"/>
</dbReference>
<evidence type="ECO:0000313" key="6">
    <source>
        <dbReference type="Proteomes" id="UP000315751"/>
    </source>
</evidence>
<reference evidence="5 6" key="1">
    <citation type="submission" date="2019-06" db="EMBL/GenBank/DDBJ databases">
        <title>Genomic Encyclopedia of Type Strains, Phase IV (KMG-V): Genome sequencing to study the core and pangenomes of soil and plant-associated prokaryotes.</title>
        <authorList>
            <person name="Whitman W."/>
        </authorList>
    </citation>
    <scope>NUCLEOTIDE SEQUENCE [LARGE SCALE GENOMIC DNA]</scope>
    <source>
        <strain evidence="5 6">BR 11622</strain>
    </source>
</reference>
<dbReference type="OrthoDB" id="9806208at2"/>
<dbReference type="AlphaFoldDB" id="A0A560H419"/>
<dbReference type="InterPro" id="IPR018062">
    <property type="entry name" value="HTH_AraC-typ_CS"/>
</dbReference>
<dbReference type="InterPro" id="IPR018060">
    <property type="entry name" value="HTH_AraC"/>
</dbReference>
<dbReference type="RefSeq" id="WP_145733366.1">
    <property type="nucleotide sequence ID" value="NZ_VITR01000008.1"/>
</dbReference>
<keyword evidence="1" id="KW-0805">Transcription regulation</keyword>